<proteinExistence type="predicted"/>
<sequence length="346" mass="40292">MDERKAYFIIFLIGIIVCPWFNGKLVEPYKSYYIESKDTGYVSCESDKEGNNSYAIQSYDGRYDNGKLISIDTDNNYVFDIHVKVGAKMIGTNIGKDMEDTYYIENNGFLKFTVDVYNLKTGKKIRTIDIKNKFEGLGLDYIQPDSYQEFFITKFNGKNFICFRVKNSEFSGEVSTDRGREFYLCLDDMSFYENDLPDIVENKEKSGASDSTKEYIPIKKLLPENLITLNVAVKNMFRINDSIYDDKIRIITSVRSLPYNNEKLYSMFPKLKDKIMYLKRKSIFANIIFVFPKDIKAEEILELLSPEGHKLVFDGVIVKAEDSYDGFNHQVYNMEELRRYIKSGKN</sequence>
<dbReference type="OrthoDB" id="1936604at2"/>
<feature type="transmembrane region" description="Helical" evidence="1">
    <location>
        <begin position="6"/>
        <end position="23"/>
    </location>
</feature>
<dbReference type="eggNOG" id="ENOG5032B2I">
    <property type="taxonomic scope" value="Bacteria"/>
</dbReference>
<keyword evidence="1" id="KW-1133">Transmembrane helix</keyword>
<dbReference type="AlphaFoldDB" id="I0R8P1"/>
<accession>I0R8P1</accession>
<organism evidence="2 3">
    <name type="scientific">Lachnoanaerobaculum saburreum F0468</name>
    <dbReference type="NCBI Taxonomy" id="1095750"/>
    <lineage>
        <taxon>Bacteria</taxon>
        <taxon>Bacillati</taxon>
        <taxon>Bacillota</taxon>
        <taxon>Clostridia</taxon>
        <taxon>Lachnospirales</taxon>
        <taxon>Lachnospiraceae</taxon>
        <taxon>Lachnoanaerobaculum</taxon>
    </lineage>
</organism>
<evidence type="ECO:0000256" key="1">
    <source>
        <dbReference type="SAM" id="Phobius"/>
    </source>
</evidence>
<keyword evidence="1" id="KW-0812">Transmembrane</keyword>
<reference evidence="2 3" key="1">
    <citation type="submission" date="2012-03" db="EMBL/GenBank/DDBJ databases">
        <authorList>
            <person name="Durkin A.S."/>
            <person name="McCorrison J."/>
            <person name="Torralba M."/>
            <person name="Gillis M."/>
            <person name="Methe B."/>
            <person name="Sutton G."/>
            <person name="Nelson K.E."/>
        </authorList>
    </citation>
    <scope>NUCLEOTIDE SEQUENCE [LARGE SCALE GENOMIC DNA]</scope>
    <source>
        <strain evidence="2 3">F0468</strain>
    </source>
</reference>
<comment type="caution">
    <text evidence="2">The sequence shown here is derived from an EMBL/GenBank/DDBJ whole genome shotgun (WGS) entry which is preliminary data.</text>
</comment>
<gene>
    <name evidence="2" type="ORF">HMPREF9970_2446</name>
</gene>
<protein>
    <submittedName>
        <fullName evidence="2">Uncharacterized protein</fullName>
    </submittedName>
</protein>
<dbReference type="EMBL" id="AJGH01000059">
    <property type="protein sequence ID" value="EIC96049.1"/>
    <property type="molecule type" value="Genomic_DNA"/>
</dbReference>
<name>I0R8P1_9FIRM</name>
<keyword evidence="3" id="KW-1185">Reference proteome</keyword>
<evidence type="ECO:0000313" key="2">
    <source>
        <dbReference type="EMBL" id="EIC96049.1"/>
    </source>
</evidence>
<keyword evidence="1" id="KW-0472">Membrane</keyword>
<evidence type="ECO:0000313" key="3">
    <source>
        <dbReference type="Proteomes" id="UP000005039"/>
    </source>
</evidence>
<dbReference type="Proteomes" id="UP000005039">
    <property type="component" value="Unassembled WGS sequence"/>
</dbReference>
<dbReference type="PATRIC" id="fig|1095750.3.peg.1166"/>
<dbReference type="RefSeq" id="WP_008753759.1">
    <property type="nucleotide sequence ID" value="NZ_AJGH01000059.1"/>
</dbReference>